<evidence type="ECO:0000313" key="2">
    <source>
        <dbReference type="EMBL" id="MBB5872401.1"/>
    </source>
</evidence>
<dbReference type="EMBL" id="JACHMN010000003">
    <property type="protein sequence ID" value="MBB5872401.1"/>
    <property type="molecule type" value="Genomic_DNA"/>
</dbReference>
<evidence type="ECO:0000256" key="1">
    <source>
        <dbReference type="SAM" id="MobiDB-lite"/>
    </source>
</evidence>
<evidence type="ECO:0008006" key="4">
    <source>
        <dbReference type="Google" id="ProtNLM"/>
    </source>
</evidence>
<feature type="compositionally biased region" description="Polar residues" evidence="1">
    <location>
        <begin position="14"/>
        <end position="23"/>
    </location>
</feature>
<keyword evidence="3" id="KW-1185">Reference proteome</keyword>
<name>A0A841C0J2_9ACTN</name>
<reference evidence="2 3" key="1">
    <citation type="submission" date="2020-08" db="EMBL/GenBank/DDBJ databases">
        <title>Sequencing the genomes of 1000 actinobacteria strains.</title>
        <authorList>
            <person name="Klenk H.-P."/>
        </authorList>
    </citation>
    <scope>NUCLEOTIDE SEQUENCE [LARGE SCALE GENOMIC DNA]</scope>
    <source>
        <strain evidence="2 3">DSM 45362</strain>
    </source>
</reference>
<gene>
    <name evidence="2" type="ORF">F4553_005835</name>
</gene>
<dbReference type="AlphaFoldDB" id="A0A841C0J2"/>
<evidence type="ECO:0000313" key="3">
    <source>
        <dbReference type="Proteomes" id="UP000587527"/>
    </source>
</evidence>
<accession>A0A841C0J2</accession>
<proteinExistence type="predicted"/>
<sequence length="292" mass="30240">MSQKKDQVPDDDSSGTATPSVGATGQPEEPALAVPPDELSAAVVALAEGELDRAGRTKVLSRLVSSMRGRGVSALFMPKKAVKWVADAVTDLAPHVPIRTLETLQRHYPGLSQDQLAERLIRNAARATGGVGAVGGGVASVEWVVPPSLLSTPVLLATETVAVVGIELKLIGELHEVYGQPIAGTGGQRAVSLLHAWAGKRGVNPFLPGVGVASVLGTAARKELRDMILKRLGRNLTTLGPLLTGAAVASYLNRRSTKSLGEAIKRDLSLRRPAALPPGTIGGELLPPGGGQ</sequence>
<dbReference type="Proteomes" id="UP000587527">
    <property type="component" value="Unassembled WGS sequence"/>
</dbReference>
<dbReference type="RefSeq" id="WP_246467502.1">
    <property type="nucleotide sequence ID" value="NZ_JACHMN010000003.1"/>
</dbReference>
<feature type="region of interest" description="Disordered" evidence="1">
    <location>
        <begin position="1"/>
        <end position="33"/>
    </location>
</feature>
<comment type="caution">
    <text evidence="2">The sequence shown here is derived from an EMBL/GenBank/DDBJ whole genome shotgun (WGS) entry which is preliminary data.</text>
</comment>
<protein>
    <recommendedName>
        <fullName evidence="4">EcsC family protein</fullName>
    </recommendedName>
</protein>
<organism evidence="2 3">
    <name type="scientific">Allocatelliglobosispora scoriae</name>
    <dbReference type="NCBI Taxonomy" id="643052"/>
    <lineage>
        <taxon>Bacteria</taxon>
        <taxon>Bacillati</taxon>
        <taxon>Actinomycetota</taxon>
        <taxon>Actinomycetes</taxon>
        <taxon>Micromonosporales</taxon>
        <taxon>Micromonosporaceae</taxon>
        <taxon>Allocatelliglobosispora</taxon>
    </lineage>
</organism>